<evidence type="ECO:0000256" key="7">
    <source>
        <dbReference type="ARBA" id="ARBA00023034"/>
    </source>
</evidence>
<sequence length="534" mass="59672">MSKQVRAWGLNRLLGKLWLLACLSVCLSVCLLLLGRCGLQENPLSTSCPPVESYASLLEQREEENRAEVARLTAEIRSLKLKLLQLSASQDHATWLGQSDWNTTECSAHVKKQIDAAELSHGVSLNNEYEMIPFSHFTLSRIYPTDLGLGKRVVEKPIGFRKKDMVQVLDSVLDLLNRNASRPKAYSLDDFVEGLYRTQPITGTEYDLYFKNKNSRGGTIKVAVLRPFAPLVSVSSSVVTSKRKPLVHIIVPLSGSRIGRFQSFMEKLIKIGMRVDRRVVLSVVFFGEEGLAQARLVMSKSVSPSATPYVRLLALNETFSRTKGLRVGAMREWETADIMDDDDVLLFFCDVDVVFSARFLERCRWNSRAGHSVYYPVIFSLYNPQVVYTLQGRPVPSETDRLLISRDTGFWKDFSFSMTCQYKSDLEKIGGLSDGWSGDDVTLYRKYVRSGLKVIRATDPGIFHVWHSKPCDPSVGIDAFRTCVRARAIAEASHAQLGLLAFPSNSSGAGAKIPPLDCACRKPCPKTSKPPLKT</sequence>
<comment type="similarity">
    <text evidence="2 9">Belongs to the chondroitin N-acetylgalactosaminyltransferase family.</text>
</comment>
<evidence type="ECO:0000256" key="5">
    <source>
        <dbReference type="ARBA" id="ARBA00022968"/>
    </source>
</evidence>
<dbReference type="GO" id="GO:0032580">
    <property type="term" value="C:Golgi cisterna membrane"/>
    <property type="evidence" value="ECO:0007669"/>
    <property type="project" value="UniProtKB-SubCell"/>
</dbReference>
<keyword evidence="3 9" id="KW-0808">Transferase</keyword>
<gene>
    <name evidence="11" type="ORF">GE061_006832</name>
</gene>
<evidence type="ECO:0000256" key="3">
    <source>
        <dbReference type="ARBA" id="ARBA00022679"/>
    </source>
</evidence>
<dbReference type="InterPro" id="IPR008428">
    <property type="entry name" value="Chond_GalNAc"/>
</dbReference>
<evidence type="ECO:0000256" key="2">
    <source>
        <dbReference type="ARBA" id="ARBA00009239"/>
    </source>
</evidence>
<dbReference type="InterPro" id="IPR029044">
    <property type="entry name" value="Nucleotide-diphossugar_trans"/>
</dbReference>
<keyword evidence="7 9" id="KW-0333">Golgi apparatus</keyword>
<dbReference type="OrthoDB" id="431432at2759"/>
<keyword evidence="6" id="KW-1133">Transmembrane helix</keyword>
<dbReference type="EC" id="2.4.1.-" evidence="9"/>
<dbReference type="PANTHER" id="PTHR12369:SF45">
    <property type="entry name" value="HEXOSYLTRANSFERASE"/>
    <property type="match status" value="1"/>
</dbReference>
<dbReference type="GO" id="GO:0047238">
    <property type="term" value="F:glucuronosyl-N-acetylgalactosaminyl-proteoglycan 4-beta-N-acetylgalactosaminyltransferase activity"/>
    <property type="evidence" value="ECO:0007669"/>
    <property type="project" value="TreeGrafter"/>
</dbReference>
<comment type="caution">
    <text evidence="11">The sequence shown here is derived from an EMBL/GenBank/DDBJ whole genome shotgun (WGS) entry which is preliminary data.</text>
</comment>
<dbReference type="AlphaFoldDB" id="A0A8S9WRJ5"/>
<evidence type="ECO:0000256" key="4">
    <source>
        <dbReference type="ARBA" id="ARBA00022692"/>
    </source>
</evidence>
<evidence type="ECO:0000313" key="12">
    <source>
        <dbReference type="Proteomes" id="UP000466442"/>
    </source>
</evidence>
<evidence type="ECO:0000256" key="8">
    <source>
        <dbReference type="ARBA" id="ARBA00023136"/>
    </source>
</evidence>
<dbReference type="PANTHER" id="PTHR12369">
    <property type="entry name" value="CHONDROITIN SYNTHASE"/>
    <property type="match status" value="1"/>
</dbReference>
<keyword evidence="8" id="KW-0472">Membrane</keyword>
<dbReference type="SUPFAM" id="SSF53448">
    <property type="entry name" value="Nucleotide-diphospho-sugar transferases"/>
    <property type="match status" value="1"/>
</dbReference>
<dbReference type="Proteomes" id="UP000466442">
    <property type="component" value="Unassembled WGS sequence"/>
</dbReference>
<organism evidence="11 12">
    <name type="scientific">Apolygus lucorum</name>
    <name type="common">Small green plant bug</name>
    <name type="synonym">Lygocoris lucorum</name>
    <dbReference type="NCBI Taxonomy" id="248454"/>
    <lineage>
        <taxon>Eukaryota</taxon>
        <taxon>Metazoa</taxon>
        <taxon>Ecdysozoa</taxon>
        <taxon>Arthropoda</taxon>
        <taxon>Hexapoda</taxon>
        <taxon>Insecta</taxon>
        <taxon>Pterygota</taxon>
        <taxon>Neoptera</taxon>
        <taxon>Paraneoptera</taxon>
        <taxon>Hemiptera</taxon>
        <taxon>Heteroptera</taxon>
        <taxon>Panheteroptera</taxon>
        <taxon>Cimicomorpha</taxon>
        <taxon>Miridae</taxon>
        <taxon>Mirini</taxon>
        <taxon>Apolygus</taxon>
    </lineage>
</organism>
<accession>A0A8S9WRJ5</accession>
<keyword evidence="12" id="KW-1185">Reference proteome</keyword>
<name>A0A8S9WRJ5_APOLU</name>
<keyword evidence="4" id="KW-0812">Transmembrane</keyword>
<comment type="subcellular location">
    <subcellularLocation>
        <location evidence="1 9">Golgi apparatus</location>
        <location evidence="1 9">Golgi stack membrane</location>
        <topology evidence="1 9">Single-pass type II membrane protein</topology>
    </subcellularLocation>
</comment>
<keyword evidence="10" id="KW-0175">Coiled coil</keyword>
<reference evidence="11" key="1">
    <citation type="journal article" date="2021" name="Mol. Ecol. Resour.">
        <title>Apolygus lucorum genome provides insights into omnivorousness and mesophyll feeding.</title>
        <authorList>
            <person name="Liu Y."/>
            <person name="Liu H."/>
            <person name="Wang H."/>
            <person name="Huang T."/>
            <person name="Liu B."/>
            <person name="Yang B."/>
            <person name="Yin L."/>
            <person name="Li B."/>
            <person name="Zhang Y."/>
            <person name="Zhang S."/>
            <person name="Jiang F."/>
            <person name="Zhang X."/>
            <person name="Ren Y."/>
            <person name="Wang B."/>
            <person name="Wang S."/>
            <person name="Lu Y."/>
            <person name="Wu K."/>
            <person name="Fan W."/>
            <person name="Wang G."/>
        </authorList>
    </citation>
    <scope>NUCLEOTIDE SEQUENCE</scope>
    <source>
        <strain evidence="11">12Hb</strain>
    </source>
</reference>
<evidence type="ECO:0000256" key="6">
    <source>
        <dbReference type="ARBA" id="ARBA00022989"/>
    </source>
</evidence>
<keyword evidence="5 9" id="KW-0735">Signal-anchor</keyword>
<evidence type="ECO:0000256" key="10">
    <source>
        <dbReference type="SAM" id="Coils"/>
    </source>
</evidence>
<dbReference type="InterPro" id="IPR051227">
    <property type="entry name" value="CS_glycosyltransferase"/>
</dbReference>
<evidence type="ECO:0000256" key="9">
    <source>
        <dbReference type="RuleBase" id="RU364016"/>
    </source>
</evidence>
<dbReference type="Gene3D" id="3.90.550.10">
    <property type="entry name" value="Spore Coat Polysaccharide Biosynthesis Protein SpsA, Chain A"/>
    <property type="match status" value="1"/>
</dbReference>
<protein>
    <recommendedName>
        <fullName evidence="9">Hexosyltransferase</fullName>
        <ecNumber evidence="9">2.4.1.-</ecNumber>
    </recommendedName>
</protein>
<proteinExistence type="inferred from homology"/>
<evidence type="ECO:0000256" key="1">
    <source>
        <dbReference type="ARBA" id="ARBA00004447"/>
    </source>
</evidence>
<dbReference type="Pfam" id="PF05679">
    <property type="entry name" value="CHGN"/>
    <property type="match status" value="1"/>
</dbReference>
<evidence type="ECO:0000313" key="11">
    <source>
        <dbReference type="EMBL" id="KAF6198809.1"/>
    </source>
</evidence>
<dbReference type="EMBL" id="WIXP02000015">
    <property type="protein sequence ID" value="KAF6198809.1"/>
    <property type="molecule type" value="Genomic_DNA"/>
</dbReference>
<feature type="coiled-coil region" evidence="10">
    <location>
        <begin position="55"/>
        <end position="89"/>
    </location>
</feature>